<evidence type="ECO:0000256" key="6">
    <source>
        <dbReference type="ARBA" id="ARBA00023180"/>
    </source>
</evidence>
<dbReference type="PANTHER" id="PTHR23301:SF0">
    <property type="entry name" value="CHITIN-BINDING TYPE-2 DOMAIN-CONTAINING PROTEIN-RELATED"/>
    <property type="match status" value="1"/>
</dbReference>
<dbReference type="PANTHER" id="PTHR23301">
    <property type="entry name" value="CHITIN BINDING PERITROPHIN-A"/>
    <property type="match status" value="1"/>
</dbReference>
<dbReference type="PROSITE" id="PS50940">
    <property type="entry name" value="CHIT_BIND_II"/>
    <property type="match status" value="1"/>
</dbReference>
<dbReference type="InterPro" id="IPR051940">
    <property type="entry name" value="Chitin_bind-dev_reg"/>
</dbReference>
<evidence type="ECO:0000256" key="5">
    <source>
        <dbReference type="ARBA" id="ARBA00023157"/>
    </source>
</evidence>
<evidence type="ECO:0000256" key="3">
    <source>
        <dbReference type="ARBA" id="ARBA00022729"/>
    </source>
</evidence>
<dbReference type="AlphaFoldDB" id="A0A3P6SXG8"/>
<keyword evidence="4" id="KW-0677">Repeat</keyword>
<protein>
    <recommendedName>
        <fullName evidence="7">Chitin-binding type-2 domain-containing protein</fullName>
    </recommendedName>
</protein>
<dbReference type="SUPFAM" id="SSF57625">
    <property type="entry name" value="Invertebrate chitin-binding proteins"/>
    <property type="match status" value="1"/>
</dbReference>
<proteinExistence type="predicted"/>
<keyword evidence="2" id="KW-0147">Chitin-binding</keyword>
<feature type="domain" description="Chitin-binding type-2" evidence="7">
    <location>
        <begin position="33"/>
        <end position="86"/>
    </location>
</feature>
<dbReference type="Gene3D" id="2.170.140.10">
    <property type="entry name" value="Chitin binding domain"/>
    <property type="match status" value="1"/>
</dbReference>
<dbReference type="OrthoDB" id="5914859at2759"/>
<evidence type="ECO:0000256" key="2">
    <source>
        <dbReference type="ARBA" id="ARBA00022669"/>
    </source>
</evidence>
<keyword evidence="5" id="KW-1015">Disulfide bond</keyword>
<dbReference type="Pfam" id="PF01607">
    <property type="entry name" value="CBM_14"/>
    <property type="match status" value="1"/>
</dbReference>
<dbReference type="EMBL" id="UYRV01025387">
    <property type="protein sequence ID" value="VDK77397.1"/>
    <property type="molecule type" value="Genomic_DNA"/>
</dbReference>
<dbReference type="InterPro" id="IPR036508">
    <property type="entry name" value="Chitin-bd_dom_sf"/>
</dbReference>
<evidence type="ECO:0000256" key="4">
    <source>
        <dbReference type="ARBA" id="ARBA00022737"/>
    </source>
</evidence>
<evidence type="ECO:0000313" key="8">
    <source>
        <dbReference type="EMBL" id="VDK77397.1"/>
    </source>
</evidence>
<keyword evidence="1" id="KW-0217">Developmental protein</keyword>
<gene>
    <name evidence="8" type="ORF">CGOC_LOCUS7340</name>
</gene>
<evidence type="ECO:0000256" key="1">
    <source>
        <dbReference type="ARBA" id="ARBA00022473"/>
    </source>
</evidence>
<name>A0A3P6SXG8_CYLGO</name>
<evidence type="ECO:0000259" key="7">
    <source>
        <dbReference type="PROSITE" id="PS50940"/>
    </source>
</evidence>
<keyword evidence="3" id="KW-0732">Signal</keyword>
<accession>A0A3P6SXG8</accession>
<dbReference type="SMART" id="SM00494">
    <property type="entry name" value="ChtBD2"/>
    <property type="match status" value="1"/>
</dbReference>
<reference evidence="8 9" key="1">
    <citation type="submission" date="2018-11" db="EMBL/GenBank/DDBJ databases">
        <authorList>
            <consortium name="Pathogen Informatics"/>
        </authorList>
    </citation>
    <scope>NUCLEOTIDE SEQUENCE [LARGE SCALE GENOMIC DNA]</scope>
</reference>
<organism evidence="8 9">
    <name type="scientific">Cylicostephanus goldi</name>
    <name type="common">Nematode worm</name>
    <dbReference type="NCBI Taxonomy" id="71465"/>
    <lineage>
        <taxon>Eukaryota</taxon>
        <taxon>Metazoa</taxon>
        <taxon>Ecdysozoa</taxon>
        <taxon>Nematoda</taxon>
        <taxon>Chromadorea</taxon>
        <taxon>Rhabditida</taxon>
        <taxon>Rhabditina</taxon>
        <taxon>Rhabditomorpha</taxon>
        <taxon>Strongyloidea</taxon>
        <taxon>Strongylidae</taxon>
        <taxon>Cylicostephanus</taxon>
    </lineage>
</organism>
<dbReference type="InterPro" id="IPR002557">
    <property type="entry name" value="Chitin-bd_dom"/>
</dbReference>
<evidence type="ECO:0000313" key="9">
    <source>
        <dbReference type="Proteomes" id="UP000271889"/>
    </source>
</evidence>
<dbReference type="GO" id="GO:0008061">
    <property type="term" value="F:chitin binding"/>
    <property type="evidence" value="ECO:0007669"/>
    <property type="project" value="UniProtKB-KW"/>
</dbReference>
<dbReference type="GO" id="GO:0005576">
    <property type="term" value="C:extracellular region"/>
    <property type="evidence" value="ECO:0007669"/>
    <property type="project" value="InterPro"/>
</dbReference>
<sequence>MNKLRCDYVESCAAEAAGMTTTAPVRVPVGVTAVSCDGKEKGYYSNGCTPNYVFCNEGIATAMRCPSSLVFNQKKGLCDYPEECLGEISVPTAEALTQPQQHSTSPQSQTVVR</sequence>
<keyword evidence="9" id="KW-1185">Reference proteome</keyword>
<dbReference type="Proteomes" id="UP000271889">
    <property type="component" value="Unassembled WGS sequence"/>
</dbReference>
<keyword evidence="6" id="KW-0325">Glycoprotein</keyword>